<dbReference type="OrthoDB" id="5771911at2759"/>
<protein>
    <submittedName>
        <fullName evidence="2">Uncharacterized protein</fullName>
    </submittedName>
</protein>
<dbReference type="Proteomes" id="UP000270094">
    <property type="component" value="Unassembled WGS sequence"/>
</dbReference>
<evidence type="ECO:0000313" key="3">
    <source>
        <dbReference type="Proteomes" id="UP000270094"/>
    </source>
</evidence>
<gene>
    <name evidence="2" type="ORF">SVUK_LOCUS11802</name>
</gene>
<proteinExistence type="predicted"/>
<dbReference type="AlphaFoldDB" id="A0A3P7JF70"/>
<feature type="non-terminal residue" evidence="2">
    <location>
        <position position="153"/>
    </location>
</feature>
<evidence type="ECO:0000313" key="2">
    <source>
        <dbReference type="EMBL" id="VDM76804.1"/>
    </source>
</evidence>
<feature type="region of interest" description="Disordered" evidence="1">
    <location>
        <begin position="1"/>
        <end position="40"/>
    </location>
</feature>
<sequence>MSEGPSQRLRGRPRGRGESFSMCRGGDSSPYGAQRLSKKPSTSLTNECVTNVEPVLLTQRWTVIVKAEYRFFFLDEDDEIKFSNVNIGDFHAKPPKGGHSWGLRNIPRQKVQNSIRADHSLVISCTIELLPDAGRIPCRRIEPSALVITDMAE</sequence>
<organism evidence="2 3">
    <name type="scientific">Strongylus vulgaris</name>
    <name type="common">Blood worm</name>
    <dbReference type="NCBI Taxonomy" id="40348"/>
    <lineage>
        <taxon>Eukaryota</taxon>
        <taxon>Metazoa</taxon>
        <taxon>Ecdysozoa</taxon>
        <taxon>Nematoda</taxon>
        <taxon>Chromadorea</taxon>
        <taxon>Rhabditida</taxon>
        <taxon>Rhabditina</taxon>
        <taxon>Rhabditomorpha</taxon>
        <taxon>Strongyloidea</taxon>
        <taxon>Strongylidae</taxon>
        <taxon>Strongylus</taxon>
    </lineage>
</organism>
<name>A0A3P7JF70_STRVU</name>
<evidence type="ECO:0000256" key="1">
    <source>
        <dbReference type="SAM" id="MobiDB-lite"/>
    </source>
</evidence>
<dbReference type="EMBL" id="UYYB01097773">
    <property type="protein sequence ID" value="VDM76804.1"/>
    <property type="molecule type" value="Genomic_DNA"/>
</dbReference>
<keyword evidence="3" id="KW-1185">Reference proteome</keyword>
<accession>A0A3P7JF70</accession>
<reference evidence="2 3" key="1">
    <citation type="submission" date="2018-11" db="EMBL/GenBank/DDBJ databases">
        <authorList>
            <consortium name="Pathogen Informatics"/>
        </authorList>
    </citation>
    <scope>NUCLEOTIDE SEQUENCE [LARGE SCALE GENOMIC DNA]</scope>
</reference>